<dbReference type="EMBL" id="KI913954">
    <property type="protein sequence ID" value="ETW07888.1"/>
    <property type="molecule type" value="Genomic_DNA"/>
</dbReference>
<proteinExistence type="predicted"/>
<dbReference type="SUPFAM" id="SSF51905">
    <property type="entry name" value="FAD/NAD(P)-binding domain"/>
    <property type="match status" value="1"/>
</dbReference>
<dbReference type="RefSeq" id="XP_008863981.1">
    <property type="nucleotide sequence ID" value="XM_008865759.1"/>
</dbReference>
<reference evidence="9" key="1">
    <citation type="submission" date="2013-12" db="EMBL/GenBank/DDBJ databases">
        <title>The Genome Sequence of Aphanomyces invadans NJM9701.</title>
        <authorList>
            <consortium name="The Broad Institute Genomics Platform"/>
            <person name="Russ C."/>
            <person name="Tyler B."/>
            <person name="van West P."/>
            <person name="Dieguez-Uribeondo J."/>
            <person name="Young S.K."/>
            <person name="Zeng Q."/>
            <person name="Gargeya S."/>
            <person name="Fitzgerald M."/>
            <person name="Abouelleil A."/>
            <person name="Alvarado L."/>
            <person name="Chapman S.B."/>
            <person name="Gainer-Dewar J."/>
            <person name="Goldberg J."/>
            <person name="Griggs A."/>
            <person name="Gujja S."/>
            <person name="Hansen M."/>
            <person name="Howarth C."/>
            <person name="Imamovic A."/>
            <person name="Ireland A."/>
            <person name="Larimer J."/>
            <person name="McCowan C."/>
            <person name="Murphy C."/>
            <person name="Pearson M."/>
            <person name="Poon T.W."/>
            <person name="Priest M."/>
            <person name="Roberts A."/>
            <person name="Saif S."/>
            <person name="Shea T."/>
            <person name="Sykes S."/>
            <person name="Wortman J."/>
            <person name="Nusbaum C."/>
            <person name="Birren B."/>
        </authorList>
    </citation>
    <scope>NUCLEOTIDE SEQUENCE [LARGE SCALE GENOMIC DNA]</scope>
    <source>
        <strain evidence="9">NJM9701</strain>
    </source>
</reference>
<organism evidence="9">
    <name type="scientific">Aphanomyces invadans</name>
    <dbReference type="NCBI Taxonomy" id="157072"/>
    <lineage>
        <taxon>Eukaryota</taxon>
        <taxon>Sar</taxon>
        <taxon>Stramenopiles</taxon>
        <taxon>Oomycota</taxon>
        <taxon>Saprolegniomycetes</taxon>
        <taxon>Saprolegniales</taxon>
        <taxon>Verrucalvaceae</taxon>
        <taxon>Aphanomyces</taxon>
    </lineage>
</organism>
<comment type="cofactor">
    <cofactor evidence="1">
        <name>FAD</name>
        <dbReference type="ChEBI" id="CHEBI:57692"/>
    </cofactor>
</comment>
<dbReference type="AlphaFoldDB" id="A0A024UQJ4"/>
<dbReference type="PRINTS" id="PR00411">
    <property type="entry name" value="PNDRDTASEI"/>
</dbReference>
<keyword evidence="3" id="KW-0274">FAD</keyword>
<sequence>MAACAVLHPFVCSVHTTNQLSPLLQVKERMGQQYPTARCHARLGCGPVASVFVLTLHFHRVGASNGIAFGLPPHRILHCGTALAPKMRIFSQAWRHKHARVKLTPPAWITLEIPRSPRQFQSMAGASDVTYPTTADIVIIGGGLAGMAAALEAIDANAALRVVLLEKEPKVGGNSAKASSGINAAQSKDDLDAYLQDTLKSGGGFTNPVLAHTLVHQSLDGIRFLESKGVDLSVQCQLGGHSTERTRRNKTGPNVGFAITSALKKAIDAAASQIQVVTNAKVTKLVASGTNAVSGVEYRVDGADYAVSTPAVILATGGYSANTALLKSLAPGMESFATTNGPWATGDGLELATALGAALVDTDKVQLHPTGFIDPKDRHKSTRYLAPEALRGAGGILLNVQGHRFVNELATRKEVSNAMLAQPEKRSFLVLLQTDQVQAACQALGLGFYEKIGLVKVVPTLEGLADVMGVPPTVLDVEFDTYLKGARGETKDAFGRTAFANVTELRPMYVLEVEPVVHYCMGGVQINEHAEVLLGTHNVATGLFAAGEVSGGLHGGNRLGGNSLTECVLRKELPLARY</sequence>
<dbReference type="Pfam" id="PF00890">
    <property type="entry name" value="FAD_binding_2"/>
    <property type="match status" value="1"/>
</dbReference>
<dbReference type="EC" id="1.3.1.6" evidence="6"/>
<evidence type="ECO:0000256" key="5">
    <source>
        <dbReference type="ARBA" id="ARBA00050832"/>
    </source>
</evidence>
<dbReference type="OrthoDB" id="10252157at2759"/>
<dbReference type="FunFam" id="3.90.700.10:FF:000007">
    <property type="entry name" value="NADH-dependent fumarate reductase"/>
    <property type="match status" value="1"/>
</dbReference>
<dbReference type="STRING" id="157072.A0A024UQJ4"/>
<dbReference type="InterPro" id="IPR010960">
    <property type="entry name" value="Flavocytochrome_c"/>
</dbReference>
<dbReference type="InterPro" id="IPR050315">
    <property type="entry name" value="FAD-oxidoreductase_2"/>
</dbReference>
<name>A0A024UQJ4_9STRA</name>
<evidence type="ECO:0000256" key="4">
    <source>
        <dbReference type="ARBA" id="ARBA00023002"/>
    </source>
</evidence>
<dbReference type="PANTHER" id="PTHR43400:SF7">
    <property type="entry name" value="FAD-DEPENDENT OXIDOREDUCTASE 2 FAD BINDING DOMAIN-CONTAINING PROTEIN"/>
    <property type="match status" value="1"/>
</dbReference>
<evidence type="ECO:0000256" key="2">
    <source>
        <dbReference type="ARBA" id="ARBA00022630"/>
    </source>
</evidence>
<evidence type="ECO:0000256" key="6">
    <source>
        <dbReference type="ARBA" id="ARBA00067004"/>
    </source>
</evidence>
<dbReference type="GO" id="GO:0016156">
    <property type="term" value="F:fumarate reductase (NADH) activity"/>
    <property type="evidence" value="ECO:0007669"/>
    <property type="project" value="UniProtKB-EC"/>
</dbReference>
<dbReference type="InterPro" id="IPR036188">
    <property type="entry name" value="FAD/NAD-bd_sf"/>
</dbReference>
<dbReference type="GO" id="GO:0010181">
    <property type="term" value="F:FMN binding"/>
    <property type="evidence" value="ECO:0007669"/>
    <property type="project" value="InterPro"/>
</dbReference>
<gene>
    <name evidence="9" type="ORF">H310_02300</name>
</gene>
<dbReference type="InterPro" id="IPR027477">
    <property type="entry name" value="Succ_DH/fumarate_Rdtase_cat_sf"/>
</dbReference>
<dbReference type="NCBIfam" id="TIGR01813">
    <property type="entry name" value="flavo_cyto_c"/>
    <property type="match status" value="1"/>
</dbReference>
<dbReference type="GeneID" id="20079350"/>
<evidence type="ECO:0000313" key="9">
    <source>
        <dbReference type="EMBL" id="ETW07888.1"/>
    </source>
</evidence>
<dbReference type="SUPFAM" id="SSF56425">
    <property type="entry name" value="Succinate dehydrogenase/fumarate reductase flavoprotein, catalytic domain"/>
    <property type="match status" value="1"/>
</dbReference>
<evidence type="ECO:0000256" key="3">
    <source>
        <dbReference type="ARBA" id="ARBA00022827"/>
    </source>
</evidence>
<feature type="domain" description="FAD-dependent oxidoreductase 2 FAD-binding" evidence="8">
    <location>
        <begin position="136"/>
        <end position="564"/>
    </location>
</feature>
<dbReference type="eggNOG" id="KOG2404">
    <property type="taxonomic scope" value="Eukaryota"/>
</dbReference>
<accession>A0A024UQJ4</accession>
<dbReference type="VEuPathDB" id="FungiDB:H310_02300"/>
<evidence type="ECO:0000256" key="7">
    <source>
        <dbReference type="ARBA" id="ARBA00077246"/>
    </source>
</evidence>
<keyword evidence="4" id="KW-0560">Oxidoreductase</keyword>
<keyword evidence="2" id="KW-0285">Flavoprotein</keyword>
<evidence type="ECO:0000256" key="1">
    <source>
        <dbReference type="ARBA" id="ARBA00001974"/>
    </source>
</evidence>
<dbReference type="Gene3D" id="3.50.50.60">
    <property type="entry name" value="FAD/NAD(P)-binding domain"/>
    <property type="match status" value="1"/>
</dbReference>
<dbReference type="PANTHER" id="PTHR43400">
    <property type="entry name" value="FUMARATE REDUCTASE"/>
    <property type="match status" value="1"/>
</dbReference>
<dbReference type="Gene3D" id="3.90.700.10">
    <property type="entry name" value="Succinate dehydrogenase/fumarate reductase flavoprotein, catalytic domain"/>
    <property type="match status" value="1"/>
</dbReference>
<evidence type="ECO:0000259" key="8">
    <source>
        <dbReference type="Pfam" id="PF00890"/>
    </source>
</evidence>
<dbReference type="InterPro" id="IPR003953">
    <property type="entry name" value="FAD-dep_OxRdtase_2_FAD-bd"/>
</dbReference>
<comment type="catalytic activity">
    <reaction evidence="5">
        <text>succinate + NAD(+) = fumarate + NADH + H(+)</text>
        <dbReference type="Rhea" id="RHEA:18281"/>
        <dbReference type="ChEBI" id="CHEBI:15378"/>
        <dbReference type="ChEBI" id="CHEBI:29806"/>
        <dbReference type="ChEBI" id="CHEBI:30031"/>
        <dbReference type="ChEBI" id="CHEBI:57540"/>
        <dbReference type="ChEBI" id="CHEBI:57945"/>
        <dbReference type="EC" id="1.3.1.6"/>
    </reaction>
</comment>
<protein>
    <recommendedName>
        <fullName evidence="6">fumarate reductase (NADH)</fullName>
        <ecNumber evidence="6">1.3.1.6</ecNumber>
    </recommendedName>
    <alternativeName>
        <fullName evidence="7">NADH-dependent fumarate reductase</fullName>
    </alternativeName>
</protein>